<keyword evidence="2" id="KW-1185">Reference proteome</keyword>
<dbReference type="Proteomes" id="UP000030104">
    <property type="component" value="Unassembled WGS sequence"/>
</dbReference>
<protein>
    <submittedName>
        <fullName evidence="1">Uncharacterized protein</fullName>
    </submittedName>
</protein>
<gene>
    <name evidence="1" type="ORF">PITC_028720</name>
</gene>
<organism evidence="1 2">
    <name type="scientific">Penicillium italicum</name>
    <name type="common">Blue mold</name>
    <dbReference type="NCBI Taxonomy" id="40296"/>
    <lineage>
        <taxon>Eukaryota</taxon>
        <taxon>Fungi</taxon>
        <taxon>Dikarya</taxon>
        <taxon>Ascomycota</taxon>
        <taxon>Pezizomycotina</taxon>
        <taxon>Eurotiomycetes</taxon>
        <taxon>Eurotiomycetidae</taxon>
        <taxon>Eurotiales</taxon>
        <taxon>Aspergillaceae</taxon>
        <taxon>Penicillium</taxon>
    </lineage>
</organism>
<proteinExistence type="predicted"/>
<accession>A0A0A2KUD4</accession>
<evidence type="ECO:0000313" key="1">
    <source>
        <dbReference type="EMBL" id="KGO67970.1"/>
    </source>
</evidence>
<evidence type="ECO:0000313" key="2">
    <source>
        <dbReference type="Proteomes" id="UP000030104"/>
    </source>
</evidence>
<dbReference type="EMBL" id="JQGA01001244">
    <property type="protein sequence ID" value="KGO67970.1"/>
    <property type="molecule type" value="Genomic_DNA"/>
</dbReference>
<dbReference type="AlphaFoldDB" id="A0A0A2KUD4"/>
<sequence>MSHLPSVYLVWALWVCDNAATAGSASTGGPRA</sequence>
<comment type="caution">
    <text evidence="1">The sequence shown here is derived from an EMBL/GenBank/DDBJ whole genome shotgun (WGS) entry which is preliminary data.</text>
</comment>
<reference evidence="1 2" key="1">
    <citation type="journal article" date="2015" name="Mol. Plant Microbe Interact.">
        <title>Genome, transcriptome, and functional analyses of Penicillium expansum provide new insights into secondary metabolism and pathogenicity.</title>
        <authorList>
            <person name="Ballester A.R."/>
            <person name="Marcet-Houben M."/>
            <person name="Levin E."/>
            <person name="Sela N."/>
            <person name="Selma-Lazaro C."/>
            <person name="Carmona L."/>
            <person name="Wisniewski M."/>
            <person name="Droby S."/>
            <person name="Gonzalez-Candelas L."/>
            <person name="Gabaldon T."/>
        </authorList>
    </citation>
    <scope>NUCLEOTIDE SEQUENCE [LARGE SCALE GENOMIC DNA]</scope>
    <source>
        <strain evidence="1 2">PHI-1</strain>
    </source>
</reference>
<dbReference type="HOGENOM" id="CLU_3392477_0_0_1"/>
<name>A0A0A2KUD4_PENIT</name>